<dbReference type="Proteomes" id="UP000198571">
    <property type="component" value="Unassembled WGS sequence"/>
</dbReference>
<accession>A0A1H9UQ50</accession>
<organism evidence="6 7">
    <name type="scientific">Salipaludibacillus aurantiacus</name>
    <dbReference type="NCBI Taxonomy" id="1601833"/>
    <lineage>
        <taxon>Bacteria</taxon>
        <taxon>Bacillati</taxon>
        <taxon>Bacillota</taxon>
        <taxon>Bacilli</taxon>
        <taxon>Bacillales</taxon>
        <taxon>Bacillaceae</taxon>
    </lineage>
</organism>
<evidence type="ECO:0000256" key="1">
    <source>
        <dbReference type="ARBA" id="ARBA00008954"/>
    </source>
</evidence>
<dbReference type="GO" id="GO:0030170">
    <property type="term" value="F:pyridoxal phosphate binding"/>
    <property type="evidence" value="ECO:0007669"/>
    <property type="project" value="InterPro"/>
</dbReference>
<gene>
    <name evidence="6" type="ORF">SAMN05518684_10897</name>
</gene>
<evidence type="ECO:0000313" key="6">
    <source>
        <dbReference type="EMBL" id="SES11526.1"/>
    </source>
</evidence>
<protein>
    <submittedName>
        <fullName evidence="6">Adenosylmethionine-8-amino-7-oxononanoate aminotransferase</fullName>
    </submittedName>
</protein>
<dbReference type="SUPFAM" id="SSF53383">
    <property type="entry name" value="PLP-dependent transferases"/>
    <property type="match status" value="1"/>
</dbReference>
<dbReference type="PROSITE" id="PS00600">
    <property type="entry name" value="AA_TRANSFER_CLASS_3"/>
    <property type="match status" value="1"/>
</dbReference>
<dbReference type="InterPro" id="IPR049704">
    <property type="entry name" value="Aminotrans_3_PPA_site"/>
</dbReference>
<dbReference type="STRING" id="1601833.SAMN05518684_10897"/>
<evidence type="ECO:0000256" key="5">
    <source>
        <dbReference type="RuleBase" id="RU003560"/>
    </source>
</evidence>
<name>A0A1H9UQ50_9BACI</name>
<keyword evidence="3 6" id="KW-0808">Transferase</keyword>
<dbReference type="PANTHER" id="PTHR43094">
    <property type="entry name" value="AMINOTRANSFERASE"/>
    <property type="match status" value="1"/>
</dbReference>
<sequence length="453" mass="50421">MTVEKDHVFHRNFHYNYPLIEKAEGIYLYDESGQQYMDASSGAVAVSVGHGNKEIIEAVAKQAEKVAFVHTLRFETEIQHHLSRLIASIAPDTLDTVYFTSGGAEANESAFKLARQYHIGHGKQKKTKIMSHWNSYHGNTMWTLSAGGDNNRRSLYEAELHEGTVHVLPPYRRGRPSSEGMTPEEFGEACLKEIEETIIREDPETISAFIVEPITGSQIAALVPPDNYLKGIRKLCQTYDILMIADEVMTGFGRTGEMFAVDHWQVVPDIITFAKGVSSAYLPLGGMIVSDGIVKVIKEEWDGKFAHGFTFSGHPLSLAAAKANIEYILKHDLVKKAKRQGEYLNGQLRKLAETWSFTGEVRGKGLLAGFEMVKDQMSNMAFESEFQAAEKFNALSLKNGAVLYPGQGQVKGEKFDHILLGPPLTITTQEIDKLITILEQNCSEFSELIKSTV</sequence>
<keyword evidence="4 5" id="KW-0663">Pyridoxal phosphate</keyword>
<dbReference type="InterPro" id="IPR015421">
    <property type="entry name" value="PyrdxlP-dep_Trfase_major"/>
</dbReference>
<dbReference type="FunFam" id="3.40.640.10:FF:000014">
    <property type="entry name" value="Adenosylmethionine-8-amino-7-oxononanoate aminotransferase, probable"/>
    <property type="match status" value="1"/>
</dbReference>
<proteinExistence type="inferred from homology"/>
<dbReference type="InterPro" id="IPR015422">
    <property type="entry name" value="PyrdxlP-dep_Trfase_small"/>
</dbReference>
<evidence type="ECO:0000256" key="4">
    <source>
        <dbReference type="ARBA" id="ARBA00022898"/>
    </source>
</evidence>
<evidence type="ECO:0000256" key="2">
    <source>
        <dbReference type="ARBA" id="ARBA00022576"/>
    </source>
</evidence>
<dbReference type="InterPro" id="IPR015424">
    <property type="entry name" value="PyrdxlP-dep_Trfase"/>
</dbReference>
<evidence type="ECO:0000313" key="7">
    <source>
        <dbReference type="Proteomes" id="UP000198571"/>
    </source>
</evidence>
<dbReference type="EMBL" id="FOGT01000008">
    <property type="protein sequence ID" value="SES11526.1"/>
    <property type="molecule type" value="Genomic_DNA"/>
</dbReference>
<dbReference type="GO" id="GO:0008483">
    <property type="term" value="F:transaminase activity"/>
    <property type="evidence" value="ECO:0007669"/>
    <property type="project" value="UniProtKB-KW"/>
</dbReference>
<dbReference type="InterPro" id="IPR005814">
    <property type="entry name" value="Aminotrans_3"/>
</dbReference>
<keyword evidence="2 6" id="KW-0032">Aminotransferase</keyword>
<dbReference type="Pfam" id="PF00202">
    <property type="entry name" value="Aminotran_3"/>
    <property type="match status" value="1"/>
</dbReference>
<comment type="similarity">
    <text evidence="1 5">Belongs to the class-III pyridoxal-phosphate-dependent aminotransferase family.</text>
</comment>
<dbReference type="AlphaFoldDB" id="A0A1H9UQ50"/>
<dbReference type="CDD" id="cd00610">
    <property type="entry name" value="OAT_like"/>
    <property type="match status" value="1"/>
</dbReference>
<evidence type="ECO:0000256" key="3">
    <source>
        <dbReference type="ARBA" id="ARBA00022679"/>
    </source>
</evidence>
<reference evidence="7" key="1">
    <citation type="submission" date="2016-10" db="EMBL/GenBank/DDBJ databases">
        <authorList>
            <person name="Varghese N."/>
            <person name="Submissions S."/>
        </authorList>
    </citation>
    <scope>NUCLEOTIDE SEQUENCE [LARGE SCALE GENOMIC DNA]</scope>
    <source>
        <strain evidence="7">S9</strain>
    </source>
</reference>
<dbReference type="PANTHER" id="PTHR43094:SF1">
    <property type="entry name" value="AMINOTRANSFERASE CLASS-III"/>
    <property type="match status" value="1"/>
</dbReference>
<dbReference type="PIRSF" id="PIRSF000521">
    <property type="entry name" value="Transaminase_4ab_Lys_Orn"/>
    <property type="match status" value="1"/>
</dbReference>
<dbReference type="Gene3D" id="3.90.1150.10">
    <property type="entry name" value="Aspartate Aminotransferase, domain 1"/>
    <property type="match status" value="1"/>
</dbReference>
<keyword evidence="7" id="KW-1185">Reference proteome</keyword>
<dbReference type="Gene3D" id="3.40.640.10">
    <property type="entry name" value="Type I PLP-dependent aspartate aminotransferase-like (Major domain)"/>
    <property type="match status" value="1"/>
</dbReference>